<evidence type="ECO:0000313" key="14">
    <source>
        <dbReference type="EMBL" id="CAF1017813.1"/>
    </source>
</evidence>
<keyword evidence="8" id="KW-0813">Transport</keyword>
<evidence type="ECO:0000256" key="5">
    <source>
        <dbReference type="ARBA" id="ARBA00022989"/>
    </source>
</evidence>
<feature type="transmembrane region" description="Helical" evidence="11">
    <location>
        <begin position="1580"/>
        <end position="1604"/>
    </location>
</feature>
<dbReference type="Gene3D" id="1.10.287.70">
    <property type="match status" value="1"/>
</dbReference>
<evidence type="ECO:0000256" key="6">
    <source>
        <dbReference type="ARBA" id="ARBA00023136"/>
    </source>
</evidence>
<dbReference type="Pfam" id="PF01477">
    <property type="entry name" value="PLAT"/>
    <property type="match status" value="1"/>
</dbReference>
<dbReference type="PANTHER" id="PTHR10877">
    <property type="entry name" value="POLYCYSTIN FAMILY MEMBER"/>
    <property type="match status" value="1"/>
</dbReference>
<feature type="transmembrane region" description="Helical" evidence="11">
    <location>
        <begin position="1215"/>
        <end position="1233"/>
    </location>
</feature>
<evidence type="ECO:0000256" key="10">
    <source>
        <dbReference type="PROSITE-ProRule" id="PRU00152"/>
    </source>
</evidence>
<dbReference type="EMBL" id="CAJNOR010004036">
    <property type="protein sequence ID" value="CAF1469795.1"/>
    <property type="molecule type" value="Genomic_DNA"/>
</dbReference>
<keyword evidence="3 11" id="KW-0812">Transmembrane</keyword>
<comment type="caution">
    <text evidence="10">Lacks conserved residue(s) required for the propagation of feature annotation.</text>
</comment>
<dbReference type="Pfam" id="PF20519">
    <property type="entry name" value="Polycystin_dom"/>
    <property type="match status" value="1"/>
</dbReference>
<dbReference type="Pfam" id="PF08016">
    <property type="entry name" value="PKD_channel"/>
    <property type="match status" value="1"/>
</dbReference>
<accession>A0A814I272</accession>
<dbReference type="InterPro" id="IPR046791">
    <property type="entry name" value="Polycystin_dom"/>
</dbReference>
<evidence type="ECO:0000313" key="17">
    <source>
        <dbReference type="Proteomes" id="UP000663852"/>
    </source>
</evidence>
<evidence type="ECO:0000313" key="16">
    <source>
        <dbReference type="Proteomes" id="UP000663828"/>
    </source>
</evidence>
<feature type="transmembrane region" description="Helical" evidence="11">
    <location>
        <begin position="2061"/>
        <end position="2083"/>
    </location>
</feature>
<dbReference type="GO" id="GO:0005509">
    <property type="term" value="F:calcium ion binding"/>
    <property type="evidence" value="ECO:0007669"/>
    <property type="project" value="InterPro"/>
</dbReference>
<dbReference type="OrthoDB" id="444119at2759"/>
<dbReference type="InterPro" id="IPR051223">
    <property type="entry name" value="Polycystin"/>
</dbReference>
<feature type="transmembrane region" description="Helical" evidence="11">
    <location>
        <begin position="1537"/>
        <end position="1560"/>
    </location>
</feature>
<evidence type="ECO:0000256" key="7">
    <source>
        <dbReference type="ARBA" id="ARBA00023180"/>
    </source>
</evidence>
<evidence type="ECO:0000256" key="1">
    <source>
        <dbReference type="ARBA" id="ARBA00004141"/>
    </source>
</evidence>
<dbReference type="InterPro" id="IPR003915">
    <property type="entry name" value="PKD_2"/>
</dbReference>
<dbReference type="InterPro" id="IPR036392">
    <property type="entry name" value="PLAT/LH2_dom_sf"/>
</dbReference>
<keyword evidence="8" id="KW-0109">Calcium transport</keyword>
<evidence type="ECO:0000256" key="11">
    <source>
        <dbReference type="SAM" id="Phobius"/>
    </source>
</evidence>
<dbReference type="InterPro" id="IPR013122">
    <property type="entry name" value="PKD1_2_channel"/>
</dbReference>
<evidence type="ECO:0000256" key="3">
    <source>
        <dbReference type="ARBA" id="ARBA00022692"/>
    </source>
</evidence>
<protein>
    <recommendedName>
        <fullName evidence="13">PLAT domain-containing protein</fullName>
    </recommendedName>
</protein>
<keyword evidence="6 11" id="KW-0472">Membrane</keyword>
<keyword evidence="8" id="KW-0406">Ion transport</keyword>
<keyword evidence="8" id="KW-0106">Calcium</keyword>
<keyword evidence="4 12" id="KW-0732">Signal</keyword>
<feature type="transmembrane region" description="Helical" evidence="11">
    <location>
        <begin position="1469"/>
        <end position="1490"/>
    </location>
</feature>
<gene>
    <name evidence="14" type="ORF">EDS130_LOCUS15728</name>
    <name evidence="15" type="ORF">XAT740_LOCUS37912</name>
</gene>
<dbReference type="GO" id="GO:0050982">
    <property type="term" value="P:detection of mechanical stimulus"/>
    <property type="evidence" value="ECO:0007669"/>
    <property type="project" value="TreeGrafter"/>
</dbReference>
<evidence type="ECO:0000259" key="13">
    <source>
        <dbReference type="PROSITE" id="PS50095"/>
    </source>
</evidence>
<evidence type="ECO:0000256" key="12">
    <source>
        <dbReference type="SAM" id="SignalP"/>
    </source>
</evidence>
<dbReference type="FunFam" id="2.60.60.20:FF:000022">
    <property type="entry name" value="Uncharacterized protein"/>
    <property type="match status" value="1"/>
</dbReference>
<dbReference type="InterPro" id="IPR000203">
    <property type="entry name" value="GPS"/>
</dbReference>
<dbReference type="PROSITE" id="PS50095">
    <property type="entry name" value="PLAT"/>
    <property type="match status" value="1"/>
</dbReference>
<sequence length="2239" mass="255256">MNGVVRSSLWLLMVWMMNFTSGASYDAPKLSSCAVWNPNVAGSITEEFNTPYSICAPNDGDPYMDDVCNRERVPKWRLDASNRIMNMSISETCSSLFPDIDGSLSYSTLPGRQAPKKLINKLHSLPTTIDNTNQSCFSPIITLIPSASLRSSPLQYRRMNDFYIGSYIQLSCNSSLSTTIQWTIHSCNSAQCSSPIEVHPMIVTTYSELYIPARTLPFGVFQLKLTVIMAASANLSSSSSVYVEIIPSGIVPNLVPYGTSMITHEQQQNLELNPGAFSVDLDEDVFNASDWSYVYYCRIYDLYGFPHISGRLLSIDDARMSAHDFSCLPKQTGSDTALIYGGRNISPNSSLIIPGELLTSNQTYQFMVHMQNRRNSSIEATGYLLVRIEDTRPQLIVIGCMISTMCVSNLEFQLINPMAQVALFSNCFESCLSLLSITWNVYTGTNESSSTIQWTPFKQFNQYQNSWFFGTNTSNFTATSRLFAQNTQITYWRFEVAYTFANGKSSSALNFIVNPPPRNGSCSVSPLKGTTTTVFTISCSNWFDEHGIKDYSLYGFTSDPSTQTIIGFSPISNFDVRLPLGDVRTSILHLVLVISDALGCVTEINLASVLVSSDQSSIDELVDVIDRRNSSLTANPLRQLLSSGNQNTVGQILVSLAQQFNKLNTELLDSAATNGIHPSSIAVSFLDTSTSSDVSNVLNATALTSYMKQLNSQANVRDYLMTFVPNLAIITSRSIELQATVLAQLTEATNQLTRTSATIASEKCYRLARALNALSTTISYEDARNAAKQIAQCSSNVLTAINSPLQERTSVLDLDYHRANGFPDDYDTCLESEWSNPNWLSDRNDISRESIQKNRNLCYQKQTAERIRRQTDETASLLTLALSNHLNIGQNITMSTSSIFMSIETFPIESLANKRLEPIRNVEITLPSTFNTNLTSNRAISLRSIIQPLASADTFKLKTHTNLSTSVSLTVLDHNGKEISLPATLAHPYRLIIPRDPKLIIPSMTIQNVTSFNNIPHHFLFNLHHTNIQQSNNLTVSVHIEIKPRNPKLAYLFIYRFDQSPQLNSTVRQIDDFSIFCPSDLTLDSIYKYFLDNQKTKDHQTLIFGLRELSSTETFQYCSNQSPHTGNSPPISDQPFRFTSDYELRVYTSGCYYFDELVNQWSSEGLLVGPKTNHDRSECFSTHLTTFAGGFLVLPAPVNWNYVFANADFNRNKTIYLTVICISILYFLLLFYARHKDKKDMEKLGVTALPDNYKEDQYCYQILVFTGHRKGSGTKSRVHFIVAGNQDETGVRMFADPHRKIFQSGGIDAFVMTVPKSLGALNYIRIWHDNRGGGSSSSWFLKYIIIRDLQTLEKSYFICQRWLAVEKDDGQIERILPIAGETQKQEFSYVLSKQAYHSVSEGHLWFSIFSRPPSNRFTRVQRCTCCFVLLLTSMLLNILYYDQAQEAKSKNTQSASLSIGPLYVTPEQIGIGVIVEILVFIPSLLLVQLFRRIQPRRNQQQEASSLRQTLYRIKQFVVPDTTAPIETKKKSKLMFPWWCLFIAYGLSFLLSVLAIFFIIVRGIEFGDLKTQKWLTSLLSGFFSSVLLIEPIKILFLAVIFACFIRKPDQDREAAEYLDDDLNVGLEDDEEYLKSIKDNSPFSHRIQSRPIRLSPAEVSFIRDQRIKELKMWAYIRETFIYACFLSLLYVVIYTNINPNAYYEVQHLRNYLLYSDNIDEDYTSISTINGYWYWLENSFVEKIRAQKWYNNAPPRNLSGFIDDKSNRLIGWVTIRQLRVKAHSCSPKQHGIVSDCVNDYSFGNEEKNSFLPGWFSQNQSASTQMYNSTILQAFTYRTDNELDTYTIMGDHETYSSGGYVYEFRGRLTDLQSNLSQLHELNWIDNQTRAIIIQCTLYNPNVDLFTSVILLTEFSPIGSLYPQSRFDPISFRLFTSVTQLVCSILYMIFIVYMMFEEIRLVIKLQANYFSSFWSYVNIGIIVCSWTSVGIYVWRYTESNRIGELFSKTNGYAYINLQLAVYVNNVYTYLIGFCCFFGTVKFVRLCRVNRRILLFVSTIRLAARDLISFSMMYSIVFTSFACLFYFLFISKMPTCASIFKTMEMLFEMTLMKFDAYELVDASSFLGPFCFSLFIFIIVFVCLSMFITIINDSFRLARDNLKQQRTEDEQIFEYMMKKFRRYLGFRSETDAIEEFDKQMRNDYCQPIEQFSDKVDELLNALNRVYSNQVKSEDVVLQFKQKNDLA</sequence>
<organism evidence="14 17">
    <name type="scientific">Adineta ricciae</name>
    <name type="common">Rotifer</name>
    <dbReference type="NCBI Taxonomy" id="249248"/>
    <lineage>
        <taxon>Eukaryota</taxon>
        <taxon>Metazoa</taxon>
        <taxon>Spiralia</taxon>
        <taxon>Gnathifera</taxon>
        <taxon>Rotifera</taxon>
        <taxon>Eurotatoria</taxon>
        <taxon>Bdelloidea</taxon>
        <taxon>Adinetida</taxon>
        <taxon>Adinetidae</taxon>
        <taxon>Adineta</taxon>
    </lineage>
</organism>
<feature type="binding site" evidence="8">
    <location>
        <position position="2237"/>
    </location>
    <ligand>
        <name>Ca(2+)</name>
        <dbReference type="ChEBI" id="CHEBI:29108"/>
        <label>2</label>
    </ligand>
</feature>
<keyword evidence="16" id="KW-1185">Reference proteome</keyword>
<keyword evidence="8" id="KW-0107">Calcium channel</keyword>
<dbReference type="InterPro" id="IPR001024">
    <property type="entry name" value="PLAT/LH2_dom"/>
</dbReference>
<dbReference type="Proteomes" id="UP000663852">
    <property type="component" value="Unassembled WGS sequence"/>
</dbReference>
<dbReference type="PANTHER" id="PTHR10877:SF194">
    <property type="entry name" value="LOCATION OF VULVA DEFECTIVE 1"/>
    <property type="match status" value="1"/>
</dbReference>
<comment type="similarity">
    <text evidence="2">Belongs to the polycystin family.</text>
</comment>
<feature type="transmembrane region" description="Helical" evidence="11">
    <location>
        <begin position="1971"/>
        <end position="1989"/>
    </location>
</feature>
<evidence type="ECO:0000313" key="15">
    <source>
        <dbReference type="EMBL" id="CAF1469795.1"/>
    </source>
</evidence>
<dbReference type="PRINTS" id="PR01433">
    <property type="entry name" value="POLYCYSTIN2"/>
</dbReference>
<dbReference type="GO" id="GO:0005262">
    <property type="term" value="F:calcium channel activity"/>
    <property type="evidence" value="ECO:0007669"/>
    <property type="project" value="UniProtKB-KW"/>
</dbReference>
<feature type="transmembrane region" description="Helical" evidence="11">
    <location>
        <begin position="2119"/>
        <end position="2144"/>
    </location>
</feature>
<feature type="chain" id="PRO_5035600562" description="PLAT domain-containing protein" evidence="12">
    <location>
        <begin position="23"/>
        <end position="2239"/>
    </location>
</feature>
<dbReference type="GO" id="GO:0016020">
    <property type="term" value="C:membrane"/>
    <property type="evidence" value="ECO:0007669"/>
    <property type="project" value="UniProtKB-SubCell"/>
</dbReference>
<dbReference type="Proteomes" id="UP000663828">
    <property type="component" value="Unassembled WGS sequence"/>
</dbReference>
<dbReference type="SUPFAM" id="SSF49723">
    <property type="entry name" value="Lipase/lipooxygenase domain (PLAT/LH2 domain)"/>
    <property type="match status" value="1"/>
</dbReference>
<evidence type="ECO:0000256" key="4">
    <source>
        <dbReference type="ARBA" id="ARBA00022729"/>
    </source>
</evidence>
<evidence type="ECO:0000256" key="9">
    <source>
        <dbReference type="PIRSR" id="PIRSR603915-2"/>
    </source>
</evidence>
<dbReference type="CDD" id="cd01752">
    <property type="entry name" value="PLAT_polycystin"/>
    <property type="match status" value="1"/>
</dbReference>
<name>A0A814I272_ADIRI</name>
<comment type="caution">
    <text evidence="14">The sequence shown here is derived from an EMBL/GenBank/DDBJ whole genome shotgun (WGS) entry which is preliminary data.</text>
</comment>
<evidence type="ECO:0000256" key="8">
    <source>
        <dbReference type="PIRSR" id="PIRSR603915-1"/>
    </source>
</evidence>
<feature type="transmembrane region" description="Helical" evidence="11">
    <location>
        <begin position="1677"/>
        <end position="1695"/>
    </location>
</feature>
<dbReference type="EMBL" id="CAJNOJ010000067">
    <property type="protein sequence ID" value="CAF1017813.1"/>
    <property type="molecule type" value="Genomic_DNA"/>
</dbReference>
<dbReference type="Gene3D" id="2.60.60.20">
    <property type="entry name" value="PLAT/LH2 domain"/>
    <property type="match status" value="1"/>
</dbReference>
<dbReference type="InterPro" id="IPR042060">
    <property type="entry name" value="PLAT_polycystin1"/>
</dbReference>
<feature type="transmembrane region" description="Helical" evidence="11">
    <location>
        <begin position="1420"/>
        <end position="1441"/>
    </location>
</feature>
<keyword evidence="8" id="KW-0479">Metal-binding</keyword>
<feature type="disulfide bond" evidence="9">
    <location>
        <begin position="1782"/>
        <end position="1793"/>
    </location>
</feature>
<keyword evidence="7" id="KW-0325">Glycoprotein</keyword>
<keyword evidence="8" id="KW-0407">Ion channel</keyword>
<dbReference type="Pfam" id="PF02010">
    <property type="entry name" value="REJ"/>
    <property type="match status" value="1"/>
</dbReference>
<feature type="signal peptide" evidence="12">
    <location>
        <begin position="1"/>
        <end position="22"/>
    </location>
</feature>
<keyword evidence="5 11" id="KW-1133">Transmembrane helix</keyword>
<dbReference type="InterPro" id="IPR002859">
    <property type="entry name" value="PKD/REJ-like"/>
</dbReference>
<proteinExistence type="inferred from homology"/>
<evidence type="ECO:0000256" key="2">
    <source>
        <dbReference type="ARBA" id="ARBA00007200"/>
    </source>
</evidence>
<dbReference type="SMART" id="SM00303">
    <property type="entry name" value="GPS"/>
    <property type="match status" value="1"/>
</dbReference>
<feature type="domain" description="PLAT" evidence="13">
    <location>
        <begin position="1258"/>
        <end position="1377"/>
    </location>
</feature>
<dbReference type="SMART" id="SM00308">
    <property type="entry name" value="LH2"/>
    <property type="match status" value="1"/>
</dbReference>
<feature type="transmembrane region" description="Helical" evidence="11">
    <location>
        <begin position="1929"/>
        <end position="1951"/>
    </location>
</feature>
<comment type="subcellular location">
    <subcellularLocation>
        <location evidence="1">Membrane</location>
        <topology evidence="1">Multi-pass membrane protein</topology>
    </subcellularLocation>
</comment>
<feature type="transmembrane region" description="Helical" evidence="11">
    <location>
        <begin position="2021"/>
        <end position="2040"/>
    </location>
</feature>
<reference evidence="14" key="1">
    <citation type="submission" date="2021-02" db="EMBL/GenBank/DDBJ databases">
        <authorList>
            <person name="Nowell W R."/>
        </authorList>
    </citation>
    <scope>NUCLEOTIDE SEQUENCE</scope>
</reference>